<comment type="caution">
    <text evidence="4">The sequence shown here is derived from an EMBL/GenBank/DDBJ whole genome shotgun (WGS) entry which is preliminary data.</text>
</comment>
<dbReference type="EMBL" id="PFWP01000061">
    <property type="protein sequence ID" value="PJA49352.1"/>
    <property type="molecule type" value="Genomic_DNA"/>
</dbReference>
<dbReference type="Pfam" id="PF00294">
    <property type="entry name" value="PfkB"/>
    <property type="match status" value="1"/>
</dbReference>
<feature type="domain" description="Carbohydrate kinase PfkB" evidence="3">
    <location>
        <begin position="35"/>
        <end position="124"/>
    </location>
</feature>
<reference evidence="5" key="1">
    <citation type="submission" date="2017-09" db="EMBL/GenBank/DDBJ databases">
        <title>Depth-based differentiation of microbial function through sediment-hosted aquifers and enrichment of novel symbionts in the deep terrestrial subsurface.</title>
        <authorList>
            <person name="Probst A.J."/>
            <person name="Ladd B."/>
            <person name="Jarett J.K."/>
            <person name="Geller-Mcgrath D.E."/>
            <person name="Sieber C.M.K."/>
            <person name="Emerson J.B."/>
            <person name="Anantharaman K."/>
            <person name="Thomas B.C."/>
            <person name="Malmstrom R."/>
            <person name="Stieglmeier M."/>
            <person name="Klingl A."/>
            <person name="Woyke T."/>
            <person name="Ryan C.M."/>
            <person name="Banfield J.F."/>
        </authorList>
    </citation>
    <scope>NUCLEOTIDE SEQUENCE [LARGE SCALE GENOMIC DNA]</scope>
</reference>
<dbReference type="InterPro" id="IPR011611">
    <property type="entry name" value="PfkB_dom"/>
</dbReference>
<accession>A0A2M7XLP2</accession>
<evidence type="ECO:0000256" key="1">
    <source>
        <dbReference type="ARBA" id="ARBA00022679"/>
    </source>
</evidence>
<evidence type="ECO:0000256" key="2">
    <source>
        <dbReference type="ARBA" id="ARBA00022777"/>
    </source>
</evidence>
<dbReference type="SUPFAM" id="SSF53613">
    <property type="entry name" value="Ribokinase-like"/>
    <property type="match status" value="1"/>
</dbReference>
<gene>
    <name evidence="4" type="ORF">CO169_02230</name>
</gene>
<dbReference type="GO" id="GO:0016301">
    <property type="term" value="F:kinase activity"/>
    <property type="evidence" value="ECO:0007669"/>
    <property type="project" value="UniProtKB-KW"/>
</dbReference>
<evidence type="ECO:0000313" key="5">
    <source>
        <dbReference type="Proteomes" id="UP000230062"/>
    </source>
</evidence>
<dbReference type="Gene3D" id="3.40.1190.20">
    <property type="match status" value="1"/>
</dbReference>
<dbReference type="InterPro" id="IPR002173">
    <property type="entry name" value="Carboh/pur_kinase_PfkB_CS"/>
</dbReference>
<sequence length="124" mass="13471">MKFDVISFGSAILDVLLKSPDFQVVKAKKAFTQSSLVIPYGVKSEVSDLVMSSGGGGTNTAVGLARLGLKTALVARCGWDFAGKIIRQEIKREKVFDEFLVQLEDEKTDYSTILIGPDGNRTIL</sequence>
<feature type="non-terminal residue" evidence="4">
    <location>
        <position position="124"/>
    </location>
</feature>
<name>A0A2M7XLP2_9BACT</name>
<dbReference type="InterPro" id="IPR029056">
    <property type="entry name" value="Ribokinase-like"/>
</dbReference>
<dbReference type="AlphaFoldDB" id="A0A2M7XLP2"/>
<protein>
    <recommendedName>
        <fullName evidence="3">Carbohydrate kinase PfkB domain-containing protein</fullName>
    </recommendedName>
</protein>
<keyword evidence="1" id="KW-0808">Transferase</keyword>
<dbReference type="PROSITE" id="PS00583">
    <property type="entry name" value="PFKB_KINASES_1"/>
    <property type="match status" value="1"/>
</dbReference>
<proteinExistence type="predicted"/>
<evidence type="ECO:0000313" key="4">
    <source>
        <dbReference type="EMBL" id="PJA49352.1"/>
    </source>
</evidence>
<organism evidence="4 5">
    <name type="scientific">Candidatus Shapirobacteria bacterium CG_4_9_14_3_um_filter_39_13</name>
    <dbReference type="NCBI Taxonomy" id="1974479"/>
    <lineage>
        <taxon>Bacteria</taxon>
        <taxon>Candidatus Shapironibacteriota</taxon>
    </lineage>
</organism>
<evidence type="ECO:0000259" key="3">
    <source>
        <dbReference type="Pfam" id="PF00294"/>
    </source>
</evidence>
<keyword evidence="2" id="KW-0418">Kinase</keyword>
<dbReference type="Proteomes" id="UP000230062">
    <property type="component" value="Unassembled WGS sequence"/>
</dbReference>